<evidence type="ECO:0000256" key="1">
    <source>
        <dbReference type="SAM" id="SignalP"/>
    </source>
</evidence>
<keyword evidence="3" id="KW-1185">Reference proteome</keyword>
<evidence type="ECO:0000313" key="3">
    <source>
        <dbReference type="Proteomes" id="UP000244173"/>
    </source>
</evidence>
<evidence type="ECO:0008006" key="4">
    <source>
        <dbReference type="Google" id="ProtNLM"/>
    </source>
</evidence>
<protein>
    <recommendedName>
        <fullName evidence="4">Adhesin</fullName>
    </recommendedName>
</protein>
<accession>A0A2S0P9E6</accession>
<reference evidence="2 3" key="1">
    <citation type="submission" date="2018-04" db="EMBL/GenBank/DDBJ databases">
        <title>Denitrifier Microvirgula.</title>
        <authorList>
            <person name="Anderson E."/>
            <person name="Jang J."/>
            <person name="Ishii S."/>
        </authorList>
    </citation>
    <scope>NUCLEOTIDE SEQUENCE [LARGE SCALE GENOMIC DNA]</scope>
    <source>
        <strain evidence="2 3">BE2.4</strain>
    </source>
</reference>
<dbReference type="STRING" id="1122240.GCA_000620105_02428"/>
<feature type="chain" id="PRO_5015391138" description="Adhesin" evidence="1">
    <location>
        <begin position="19"/>
        <end position="205"/>
    </location>
</feature>
<name>A0A2S0P9E6_9NEIS</name>
<gene>
    <name evidence="2" type="ORF">DAI18_07565</name>
</gene>
<dbReference type="AlphaFoldDB" id="A0A2S0P9E6"/>
<organism evidence="2 3">
    <name type="scientific">Microvirgula aerodenitrificans</name>
    <dbReference type="NCBI Taxonomy" id="57480"/>
    <lineage>
        <taxon>Bacteria</taxon>
        <taxon>Pseudomonadati</taxon>
        <taxon>Pseudomonadota</taxon>
        <taxon>Betaproteobacteria</taxon>
        <taxon>Neisseriales</taxon>
        <taxon>Aquaspirillaceae</taxon>
        <taxon>Microvirgula</taxon>
    </lineage>
</organism>
<dbReference type="Proteomes" id="UP000244173">
    <property type="component" value="Chromosome"/>
</dbReference>
<feature type="signal peptide" evidence="1">
    <location>
        <begin position="1"/>
        <end position="18"/>
    </location>
</feature>
<dbReference type="RefSeq" id="WP_028499454.1">
    <property type="nucleotide sequence ID" value="NZ_CALFSO010000147.1"/>
</dbReference>
<dbReference type="KEGG" id="maer:DAI18_07565"/>
<proteinExistence type="predicted"/>
<sequence length="205" mass="19985">MKRTPLCLVLLLPLAATAADMDTLIQGSGGQSVGRQAVNQAAGLGNQQANQTVLSTTTAGLAQAAAQTGQAQRVTAGDLAALGKNNYSASISGGSFQGGVGVLQVNQVSGGFNQTLNQFALATGPNASATTTASHVGAVDDSRLAGLTSAAPDSGGSGNEVAGGKRQATMDAASFQNLSGVVQVNQVAGNGNQAGNGIALAVHAP</sequence>
<evidence type="ECO:0000313" key="2">
    <source>
        <dbReference type="EMBL" id="AVY93917.1"/>
    </source>
</evidence>
<keyword evidence="1" id="KW-0732">Signal</keyword>
<dbReference type="EMBL" id="CP028519">
    <property type="protein sequence ID" value="AVY93917.1"/>
    <property type="molecule type" value="Genomic_DNA"/>
</dbReference>